<evidence type="ECO:0000256" key="13">
    <source>
        <dbReference type="ARBA" id="ARBA00023004"/>
    </source>
</evidence>
<evidence type="ECO:0000256" key="15">
    <source>
        <dbReference type="ARBA" id="ARBA00023014"/>
    </source>
</evidence>
<keyword evidence="12" id="KW-0067">ATP-binding</keyword>
<dbReference type="Gene3D" id="3.30.450.40">
    <property type="match status" value="1"/>
</dbReference>
<keyword evidence="14" id="KW-0902">Two-component regulatory system</keyword>
<dbReference type="GO" id="GO:0005524">
    <property type="term" value="F:ATP binding"/>
    <property type="evidence" value="ECO:0007669"/>
    <property type="project" value="UniProtKB-KW"/>
</dbReference>
<accession>A0A511D0U0</accession>
<keyword evidence="15" id="KW-0411">Iron-sulfur</keyword>
<dbReference type="Gene3D" id="3.30.565.10">
    <property type="entry name" value="Histidine kinase-like ATPase, C-terminal domain"/>
    <property type="match status" value="1"/>
</dbReference>
<evidence type="ECO:0000256" key="2">
    <source>
        <dbReference type="ARBA" id="ARBA00001966"/>
    </source>
</evidence>
<dbReference type="GO" id="GO:0005737">
    <property type="term" value="C:cytoplasm"/>
    <property type="evidence" value="ECO:0007669"/>
    <property type="project" value="UniProtKB-SubCell"/>
</dbReference>
<dbReference type="PRINTS" id="PR00344">
    <property type="entry name" value="BCTRLSENSOR"/>
</dbReference>
<evidence type="ECO:0000256" key="9">
    <source>
        <dbReference type="ARBA" id="ARBA00022679"/>
    </source>
</evidence>
<dbReference type="EC" id="2.7.13.3" evidence="4"/>
<dbReference type="GO" id="GO:0051539">
    <property type="term" value="F:4 iron, 4 sulfur cluster binding"/>
    <property type="evidence" value="ECO:0007669"/>
    <property type="project" value="UniProtKB-KW"/>
</dbReference>
<evidence type="ECO:0000256" key="8">
    <source>
        <dbReference type="ARBA" id="ARBA00022553"/>
    </source>
</evidence>
<dbReference type="Pfam" id="PF07730">
    <property type="entry name" value="HisKA_3"/>
    <property type="match status" value="1"/>
</dbReference>
<dbReference type="InterPro" id="IPR011712">
    <property type="entry name" value="Sig_transdc_His_kin_sub3_dim/P"/>
</dbReference>
<dbReference type="SUPFAM" id="SSF55781">
    <property type="entry name" value="GAF domain-like"/>
    <property type="match status" value="1"/>
</dbReference>
<keyword evidence="9" id="KW-0808">Transferase</keyword>
<evidence type="ECO:0000256" key="10">
    <source>
        <dbReference type="ARBA" id="ARBA00022741"/>
    </source>
</evidence>
<keyword evidence="7" id="KW-0963">Cytoplasm</keyword>
<comment type="caution">
    <text evidence="19">The sequence shown here is derived from an EMBL/GenBank/DDBJ whole genome shotgun (WGS) entry which is preliminary data.</text>
</comment>
<evidence type="ECO:0000256" key="17">
    <source>
        <dbReference type="ARBA" id="ARBA00030800"/>
    </source>
</evidence>
<evidence type="ECO:0000256" key="1">
    <source>
        <dbReference type="ARBA" id="ARBA00000085"/>
    </source>
</evidence>
<dbReference type="CDD" id="cd16917">
    <property type="entry name" value="HATPase_UhpB-NarQ-NarX-like"/>
    <property type="match status" value="1"/>
</dbReference>
<dbReference type="InterPro" id="IPR036890">
    <property type="entry name" value="HATPase_C_sf"/>
</dbReference>
<evidence type="ECO:0000313" key="19">
    <source>
        <dbReference type="EMBL" id="GEL16488.1"/>
    </source>
</evidence>
<evidence type="ECO:0000313" key="20">
    <source>
        <dbReference type="Proteomes" id="UP000321328"/>
    </source>
</evidence>
<dbReference type="InterPro" id="IPR050482">
    <property type="entry name" value="Sensor_HK_TwoCompSys"/>
</dbReference>
<dbReference type="Gene3D" id="1.20.5.1930">
    <property type="match status" value="1"/>
</dbReference>
<evidence type="ECO:0000256" key="11">
    <source>
        <dbReference type="ARBA" id="ARBA00022777"/>
    </source>
</evidence>
<organism evidence="19 20">
    <name type="scientific">Pseudonocardia asaccharolytica DSM 44247 = NBRC 16224</name>
    <dbReference type="NCBI Taxonomy" id="1123024"/>
    <lineage>
        <taxon>Bacteria</taxon>
        <taxon>Bacillati</taxon>
        <taxon>Actinomycetota</taxon>
        <taxon>Actinomycetes</taxon>
        <taxon>Pseudonocardiales</taxon>
        <taxon>Pseudonocardiaceae</taxon>
        <taxon>Pseudonocardia</taxon>
    </lineage>
</organism>
<dbReference type="PANTHER" id="PTHR24421">
    <property type="entry name" value="NITRATE/NITRITE SENSOR PROTEIN NARX-RELATED"/>
    <property type="match status" value="1"/>
</dbReference>
<dbReference type="InterPro" id="IPR004358">
    <property type="entry name" value="Sig_transdc_His_kin-like_C"/>
</dbReference>
<gene>
    <name evidence="19" type="ORF">PA7_03250</name>
</gene>
<evidence type="ECO:0000256" key="6">
    <source>
        <dbReference type="ARBA" id="ARBA00022485"/>
    </source>
</evidence>
<dbReference type="GO" id="GO:0000155">
    <property type="term" value="F:phosphorelay sensor kinase activity"/>
    <property type="evidence" value="ECO:0007669"/>
    <property type="project" value="InterPro"/>
</dbReference>
<dbReference type="Pfam" id="PF02518">
    <property type="entry name" value="HATPase_c"/>
    <property type="match status" value="1"/>
</dbReference>
<reference evidence="19 20" key="1">
    <citation type="submission" date="2019-07" db="EMBL/GenBank/DDBJ databases">
        <title>Whole genome shotgun sequence of Pseudonocardia asaccharolytica NBRC 16224.</title>
        <authorList>
            <person name="Hosoyama A."/>
            <person name="Uohara A."/>
            <person name="Ohji S."/>
            <person name="Ichikawa N."/>
        </authorList>
    </citation>
    <scope>NUCLEOTIDE SEQUENCE [LARGE SCALE GENOMIC DNA]</scope>
    <source>
        <strain evidence="19 20">NBRC 16224</strain>
    </source>
</reference>
<dbReference type="EMBL" id="BJVI01000002">
    <property type="protein sequence ID" value="GEL16488.1"/>
    <property type="molecule type" value="Genomic_DNA"/>
</dbReference>
<evidence type="ECO:0000256" key="5">
    <source>
        <dbReference type="ARBA" id="ARBA00017322"/>
    </source>
</evidence>
<keyword evidence="20" id="KW-1185">Reference proteome</keyword>
<dbReference type="InterPro" id="IPR029016">
    <property type="entry name" value="GAF-like_dom_sf"/>
</dbReference>
<evidence type="ECO:0000256" key="14">
    <source>
        <dbReference type="ARBA" id="ARBA00023012"/>
    </source>
</evidence>
<evidence type="ECO:0000256" key="4">
    <source>
        <dbReference type="ARBA" id="ARBA00012438"/>
    </source>
</evidence>
<comment type="subcellular location">
    <subcellularLocation>
        <location evidence="3">Cytoplasm</location>
    </subcellularLocation>
</comment>
<evidence type="ECO:0000259" key="18">
    <source>
        <dbReference type="SMART" id="SM00387"/>
    </source>
</evidence>
<dbReference type="GO" id="GO:0046983">
    <property type="term" value="F:protein dimerization activity"/>
    <property type="evidence" value="ECO:0007669"/>
    <property type="project" value="InterPro"/>
</dbReference>
<keyword evidence="6" id="KW-0004">4Fe-4S</keyword>
<feature type="domain" description="Histidine kinase/HSP90-like ATPase" evidence="18">
    <location>
        <begin position="232"/>
        <end position="326"/>
    </location>
</feature>
<protein>
    <recommendedName>
        <fullName evidence="5">Oxygen sensor histidine kinase NreB</fullName>
        <ecNumber evidence="4">2.7.13.3</ecNumber>
    </recommendedName>
    <alternativeName>
        <fullName evidence="17">Nitrogen regulation protein B</fullName>
    </alternativeName>
</protein>
<keyword evidence="8" id="KW-0597">Phosphoprotein</keyword>
<dbReference type="AlphaFoldDB" id="A0A511D0U0"/>
<proteinExistence type="predicted"/>
<dbReference type="SMART" id="SM00387">
    <property type="entry name" value="HATPase_c"/>
    <property type="match status" value="1"/>
</dbReference>
<evidence type="ECO:0000256" key="16">
    <source>
        <dbReference type="ARBA" id="ARBA00024827"/>
    </source>
</evidence>
<dbReference type="SUPFAM" id="SSF55874">
    <property type="entry name" value="ATPase domain of HSP90 chaperone/DNA topoisomerase II/histidine kinase"/>
    <property type="match status" value="1"/>
</dbReference>
<evidence type="ECO:0000256" key="7">
    <source>
        <dbReference type="ARBA" id="ARBA00022490"/>
    </source>
</evidence>
<dbReference type="STRING" id="1123024.GCA_000423625_00579"/>
<keyword evidence="10" id="KW-0547">Nucleotide-binding</keyword>
<sequence length="341" mass="35442">MLSRLGRRLELVQDAGTLPTVAATVRDALQLSSVAIEVDGGRRVALGPEPAEPTVVPLITEGERIGSLVLGPRPGERTLGPRDLRVLRELARPIAVAARAVREADRAARLAADLQRSRERLVVAREEERRRLRRDLHDGLGPALAGLTMRAEAARELGPAQARNLLAEIAVDAQTALDDVRRLVDGLRPPALDTLGLAGAIEAHLAGRPGGGTPVALEVPAPLPALPALPAAAEVAAYRIALEAVTNVDRHAAARSACIRLAVGGGTLVVEVADDGRGGAADRDESDMGVGLASIRERAAELGGSCTVIDRAGGGTLVRAELPLRRAEEGEGGPCPDPAGR</sequence>
<dbReference type="GO" id="GO:0016020">
    <property type="term" value="C:membrane"/>
    <property type="evidence" value="ECO:0007669"/>
    <property type="project" value="InterPro"/>
</dbReference>
<keyword evidence="13" id="KW-0408">Iron</keyword>
<comment type="cofactor">
    <cofactor evidence="2">
        <name>[4Fe-4S] cluster</name>
        <dbReference type="ChEBI" id="CHEBI:49883"/>
    </cofactor>
</comment>
<comment type="function">
    <text evidence="16">Member of the two-component regulatory system NreB/NreC involved in the control of dissimilatory nitrate/nitrite reduction in response to oxygen. NreB functions as a direct oxygen sensor histidine kinase which is autophosphorylated, in the absence of oxygen, probably at the conserved histidine residue, and transfers its phosphate group probably to a conserved aspartate residue of NreC. NreB/NreC activates the expression of the nitrate (narGHJI) and nitrite (nir) reductase operons, as well as the putative nitrate transporter gene narT.</text>
</comment>
<dbReference type="PANTHER" id="PTHR24421:SF10">
    <property type="entry name" value="NITRATE_NITRITE SENSOR PROTEIN NARQ"/>
    <property type="match status" value="1"/>
</dbReference>
<dbReference type="Proteomes" id="UP000321328">
    <property type="component" value="Unassembled WGS sequence"/>
</dbReference>
<name>A0A511D0U0_9PSEU</name>
<evidence type="ECO:0000256" key="3">
    <source>
        <dbReference type="ARBA" id="ARBA00004496"/>
    </source>
</evidence>
<keyword evidence="11" id="KW-0418">Kinase</keyword>
<dbReference type="InterPro" id="IPR003594">
    <property type="entry name" value="HATPase_dom"/>
</dbReference>
<keyword evidence="6" id="KW-0479">Metal-binding</keyword>
<evidence type="ECO:0000256" key="12">
    <source>
        <dbReference type="ARBA" id="ARBA00022840"/>
    </source>
</evidence>
<comment type="catalytic activity">
    <reaction evidence="1">
        <text>ATP + protein L-histidine = ADP + protein N-phospho-L-histidine.</text>
        <dbReference type="EC" id="2.7.13.3"/>
    </reaction>
</comment>